<accession>A0ABW0KHD4</accession>
<dbReference type="EMBL" id="JBHSMJ010000054">
    <property type="protein sequence ID" value="MFC5452502.1"/>
    <property type="molecule type" value="Genomic_DNA"/>
</dbReference>
<evidence type="ECO:0008006" key="3">
    <source>
        <dbReference type="Google" id="ProtNLM"/>
    </source>
</evidence>
<name>A0ABW0KHD4_9BACL</name>
<proteinExistence type="predicted"/>
<organism evidence="1 2">
    <name type="scientific">Paenibacillus aestuarii</name>
    <dbReference type="NCBI Taxonomy" id="516965"/>
    <lineage>
        <taxon>Bacteria</taxon>
        <taxon>Bacillati</taxon>
        <taxon>Bacillota</taxon>
        <taxon>Bacilli</taxon>
        <taxon>Bacillales</taxon>
        <taxon>Paenibacillaceae</taxon>
        <taxon>Paenibacillus</taxon>
    </lineage>
</organism>
<dbReference type="Proteomes" id="UP001596044">
    <property type="component" value="Unassembled WGS sequence"/>
</dbReference>
<sequence>MDKKTYYVTVNTGEVLDSKENINYDFEIMADQEELDQLQELFEETDNTSQNSYGTSYVPWRVYYNNEANEDYDYYLTEVYRMIHKLGTQETRKHIESMHILENGI</sequence>
<evidence type="ECO:0000313" key="1">
    <source>
        <dbReference type="EMBL" id="MFC5452502.1"/>
    </source>
</evidence>
<comment type="caution">
    <text evidence="1">The sequence shown here is derived from an EMBL/GenBank/DDBJ whole genome shotgun (WGS) entry which is preliminary data.</text>
</comment>
<evidence type="ECO:0000313" key="2">
    <source>
        <dbReference type="Proteomes" id="UP001596044"/>
    </source>
</evidence>
<reference evidence="2" key="1">
    <citation type="journal article" date="2019" name="Int. J. Syst. Evol. Microbiol.">
        <title>The Global Catalogue of Microorganisms (GCM) 10K type strain sequencing project: providing services to taxonomists for standard genome sequencing and annotation.</title>
        <authorList>
            <consortium name="The Broad Institute Genomics Platform"/>
            <consortium name="The Broad Institute Genome Sequencing Center for Infectious Disease"/>
            <person name="Wu L."/>
            <person name="Ma J."/>
        </authorList>
    </citation>
    <scope>NUCLEOTIDE SEQUENCE [LARGE SCALE GENOMIC DNA]</scope>
    <source>
        <strain evidence="2">KACC 11904</strain>
    </source>
</reference>
<gene>
    <name evidence="1" type="ORF">ACFPOG_30310</name>
</gene>
<keyword evidence="2" id="KW-1185">Reference proteome</keyword>
<protein>
    <recommendedName>
        <fullName evidence="3">Hydrolase</fullName>
    </recommendedName>
</protein>
<dbReference type="RefSeq" id="WP_270880794.1">
    <property type="nucleotide sequence ID" value="NZ_JAQFVF010000038.1"/>
</dbReference>